<dbReference type="InParanoid" id="A0A0D0AV06"/>
<keyword evidence="11" id="KW-1185">Reference proteome</keyword>
<dbReference type="Proteomes" id="UP000054485">
    <property type="component" value="Unassembled WGS sequence"/>
</dbReference>
<evidence type="ECO:0000313" key="11">
    <source>
        <dbReference type="Proteomes" id="UP000054485"/>
    </source>
</evidence>
<evidence type="ECO:0000256" key="5">
    <source>
        <dbReference type="ARBA" id="ARBA00022777"/>
    </source>
</evidence>
<keyword evidence="6" id="KW-0067">ATP-binding</keyword>
<evidence type="ECO:0000256" key="2">
    <source>
        <dbReference type="ARBA" id="ARBA00022527"/>
    </source>
</evidence>
<dbReference type="InterPro" id="IPR050236">
    <property type="entry name" value="Ser_Thr_kinase_AGC"/>
</dbReference>
<dbReference type="PROSITE" id="PS50011">
    <property type="entry name" value="PROTEIN_KINASE_DOM"/>
    <property type="match status" value="1"/>
</dbReference>
<evidence type="ECO:0000256" key="3">
    <source>
        <dbReference type="ARBA" id="ARBA00022679"/>
    </source>
</evidence>
<dbReference type="OrthoDB" id="10252171at2759"/>
<keyword evidence="4" id="KW-0547">Nucleotide-binding</keyword>
<proteinExistence type="predicted"/>
<evidence type="ECO:0000259" key="9">
    <source>
        <dbReference type="PROSITE" id="PS50011"/>
    </source>
</evidence>
<organism evidence="10 11">
    <name type="scientific">Suillus luteus UH-Slu-Lm8-n1</name>
    <dbReference type="NCBI Taxonomy" id="930992"/>
    <lineage>
        <taxon>Eukaryota</taxon>
        <taxon>Fungi</taxon>
        <taxon>Dikarya</taxon>
        <taxon>Basidiomycota</taxon>
        <taxon>Agaricomycotina</taxon>
        <taxon>Agaricomycetes</taxon>
        <taxon>Agaricomycetidae</taxon>
        <taxon>Boletales</taxon>
        <taxon>Suillineae</taxon>
        <taxon>Suillaceae</taxon>
        <taxon>Suillus</taxon>
    </lineage>
</organism>
<evidence type="ECO:0000256" key="8">
    <source>
        <dbReference type="ARBA" id="ARBA00048679"/>
    </source>
</evidence>
<comment type="catalytic activity">
    <reaction evidence="7">
        <text>L-threonyl-[protein] + ATP = O-phospho-L-threonyl-[protein] + ADP + H(+)</text>
        <dbReference type="Rhea" id="RHEA:46608"/>
        <dbReference type="Rhea" id="RHEA-COMP:11060"/>
        <dbReference type="Rhea" id="RHEA-COMP:11605"/>
        <dbReference type="ChEBI" id="CHEBI:15378"/>
        <dbReference type="ChEBI" id="CHEBI:30013"/>
        <dbReference type="ChEBI" id="CHEBI:30616"/>
        <dbReference type="ChEBI" id="CHEBI:61977"/>
        <dbReference type="ChEBI" id="CHEBI:456216"/>
        <dbReference type="EC" id="2.7.11.1"/>
    </reaction>
</comment>
<comment type="catalytic activity">
    <reaction evidence="8">
        <text>L-seryl-[protein] + ATP = O-phospho-L-seryl-[protein] + ADP + H(+)</text>
        <dbReference type="Rhea" id="RHEA:17989"/>
        <dbReference type="Rhea" id="RHEA-COMP:9863"/>
        <dbReference type="Rhea" id="RHEA-COMP:11604"/>
        <dbReference type="ChEBI" id="CHEBI:15378"/>
        <dbReference type="ChEBI" id="CHEBI:29999"/>
        <dbReference type="ChEBI" id="CHEBI:30616"/>
        <dbReference type="ChEBI" id="CHEBI:83421"/>
        <dbReference type="ChEBI" id="CHEBI:456216"/>
        <dbReference type="EC" id="2.7.11.1"/>
    </reaction>
</comment>
<dbReference type="GO" id="GO:0005524">
    <property type="term" value="F:ATP binding"/>
    <property type="evidence" value="ECO:0007669"/>
    <property type="project" value="UniProtKB-KW"/>
</dbReference>
<dbReference type="Gene3D" id="1.10.510.10">
    <property type="entry name" value="Transferase(Phosphotransferase) domain 1"/>
    <property type="match status" value="1"/>
</dbReference>
<dbReference type="InterPro" id="IPR000719">
    <property type="entry name" value="Prot_kinase_dom"/>
</dbReference>
<dbReference type="PROSITE" id="PS00108">
    <property type="entry name" value="PROTEIN_KINASE_ST"/>
    <property type="match status" value="1"/>
</dbReference>
<dbReference type="GO" id="GO:0035556">
    <property type="term" value="P:intracellular signal transduction"/>
    <property type="evidence" value="ECO:0007669"/>
    <property type="project" value="TreeGrafter"/>
</dbReference>
<dbReference type="EMBL" id="KN835594">
    <property type="protein sequence ID" value="KIK35718.1"/>
    <property type="molecule type" value="Genomic_DNA"/>
</dbReference>
<reference evidence="10 11" key="1">
    <citation type="submission" date="2014-04" db="EMBL/GenBank/DDBJ databases">
        <authorList>
            <consortium name="DOE Joint Genome Institute"/>
            <person name="Kuo A."/>
            <person name="Ruytinx J."/>
            <person name="Rineau F."/>
            <person name="Colpaert J."/>
            <person name="Kohler A."/>
            <person name="Nagy L.G."/>
            <person name="Floudas D."/>
            <person name="Copeland A."/>
            <person name="Barry K.W."/>
            <person name="Cichocki N."/>
            <person name="Veneault-Fourrey C."/>
            <person name="LaButti K."/>
            <person name="Lindquist E.A."/>
            <person name="Lipzen A."/>
            <person name="Lundell T."/>
            <person name="Morin E."/>
            <person name="Murat C."/>
            <person name="Sun H."/>
            <person name="Tunlid A."/>
            <person name="Henrissat B."/>
            <person name="Grigoriev I.V."/>
            <person name="Hibbett D.S."/>
            <person name="Martin F."/>
            <person name="Nordberg H.P."/>
            <person name="Cantor M.N."/>
            <person name="Hua S.X."/>
        </authorList>
    </citation>
    <scope>NUCLEOTIDE SEQUENCE [LARGE SCALE GENOMIC DNA]</scope>
    <source>
        <strain evidence="10 11">UH-Slu-Lm8-n1</strain>
    </source>
</reference>
<evidence type="ECO:0000256" key="1">
    <source>
        <dbReference type="ARBA" id="ARBA00012513"/>
    </source>
</evidence>
<feature type="non-terminal residue" evidence="10">
    <location>
        <position position="1"/>
    </location>
</feature>
<name>A0A0D0AV06_9AGAM</name>
<feature type="non-terminal residue" evidence="10">
    <location>
        <position position="94"/>
    </location>
</feature>
<dbReference type="EC" id="2.7.11.1" evidence="1"/>
<accession>A0A0D0AV06</accession>
<protein>
    <recommendedName>
        <fullName evidence="1">non-specific serine/threonine protein kinase</fullName>
        <ecNumber evidence="1">2.7.11.1</ecNumber>
    </recommendedName>
</protein>
<evidence type="ECO:0000313" key="10">
    <source>
        <dbReference type="EMBL" id="KIK35718.1"/>
    </source>
</evidence>
<dbReference type="Pfam" id="PF00069">
    <property type="entry name" value="Pkinase"/>
    <property type="match status" value="1"/>
</dbReference>
<dbReference type="InterPro" id="IPR011009">
    <property type="entry name" value="Kinase-like_dom_sf"/>
</dbReference>
<evidence type="ECO:0000256" key="6">
    <source>
        <dbReference type="ARBA" id="ARBA00022840"/>
    </source>
</evidence>
<dbReference type="InterPro" id="IPR008271">
    <property type="entry name" value="Ser/Thr_kinase_AS"/>
</dbReference>
<dbReference type="SUPFAM" id="SSF56112">
    <property type="entry name" value="Protein kinase-like (PK-like)"/>
    <property type="match status" value="1"/>
</dbReference>
<dbReference type="GO" id="GO:0004674">
    <property type="term" value="F:protein serine/threonine kinase activity"/>
    <property type="evidence" value="ECO:0007669"/>
    <property type="project" value="UniProtKB-KW"/>
</dbReference>
<dbReference type="STRING" id="930992.A0A0D0AV06"/>
<keyword evidence="5" id="KW-0418">Kinase</keyword>
<dbReference type="PANTHER" id="PTHR24356">
    <property type="entry name" value="SERINE/THREONINE-PROTEIN KINASE"/>
    <property type="match status" value="1"/>
</dbReference>
<evidence type="ECO:0000256" key="4">
    <source>
        <dbReference type="ARBA" id="ARBA00022741"/>
    </source>
</evidence>
<dbReference type="HOGENOM" id="CLU_000288_7_30_1"/>
<gene>
    <name evidence="10" type="ORF">CY34DRAFT_67402</name>
</gene>
<evidence type="ECO:0000256" key="7">
    <source>
        <dbReference type="ARBA" id="ARBA00047899"/>
    </source>
</evidence>
<keyword evidence="2" id="KW-0723">Serine/threonine-protein kinase</keyword>
<sequence>GIRALHDIGIIHRDIKAENILIDVRENVRIADYGLCYIDNDESPLDREREYTTSAVGTTYCMAPEVLQNKLDPGSQEYGTPVDWWSLGCVVYQL</sequence>
<feature type="domain" description="Protein kinase" evidence="9">
    <location>
        <begin position="1"/>
        <end position="94"/>
    </location>
</feature>
<dbReference type="PANTHER" id="PTHR24356:SF1">
    <property type="entry name" value="SERINE_THREONINE-PROTEIN KINASE GREATWALL"/>
    <property type="match status" value="1"/>
</dbReference>
<keyword evidence="3" id="KW-0808">Transferase</keyword>
<reference evidence="11" key="2">
    <citation type="submission" date="2015-01" db="EMBL/GenBank/DDBJ databases">
        <title>Evolutionary Origins and Diversification of the Mycorrhizal Mutualists.</title>
        <authorList>
            <consortium name="DOE Joint Genome Institute"/>
            <consortium name="Mycorrhizal Genomics Consortium"/>
            <person name="Kohler A."/>
            <person name="Kuo A."/>
            <person name="Nagy L.G."/>
            <person name="Floudas D."/>
            <person name="Copeland A."/>
            <person name="Barry K.W."/>
            <person name="Cichocki N."/>
            <person name="Veneault-Fourrey C."/>
            <person name="LaButti K."/>
            <person name="Lindquist E.A."/>
            <person name="Lipzen A."/>
            <person name="Lundell T."/>
            <person name="Morin E."/>
            <person name="Murat C."/>
            <person name="Riley R."/>
            <person name="Ohm R."/>
            <person name="Sun H."/>
            <person name="Tunlid A."/>
            <person name="Henrissat B."/>
            <person name="Grigoriev I.V."/>
            <person name="Hibbett D.S."/>
            <person name="Martin F."/>
        </authorList>
    </citation>
    <scope>NUCLEOTIDE SEQUENCE [LARGE SCALE GENOMIC DNA]</scope>
    <source>
        <strain evidence="11">UH-Slu-Lm8-n1</strain>
    </source>
</reference>
<dbReference type="AlphaFoldDB" id="A0A0D0AV06"/>